<organism evidence="2 3">
    <name type="scientific">Baudoinia panamericana (strain UAMH 10762)</name>
    <name type="common">Angels' share fungus</name>
    <name type="synonym">Baudoinia compniacensis (strain UAMH 10762)</name>
    <dbReference type="NCBI Taxonomy" id="717646"/>
    <lineage>
        <taxon>Eukaryota</taxon>
        <taxon>Fungi</taxon>
        <taxon>Dikarya</taxon>
        <taxon>Ascomycota</taxon>
        <taxon>Pezizomycotina</taxon>
        <taxon>Dothideomycetes</taxon>
        <taxon>Dothideomycetidae</taxon>
        <taxon>Mycosphaerellales</taxon>
        <taxon>Teratosphaeriaceae</taxon>
        <taxon>Baudoinia</taxon>
    </lineage>
</organism>
<dbReference type="RefSeq" id="XP_007677476.1">
    <property type="nucleotide sequence ID" value="XM_007679286.1"/>
</dbReference>
<proteinExistence type="predicted"/>
<dbReference type="KEGG" id="bcom:BAUCODRAFT_35426"/>
<feature type="compositionally biased region" description="Basic and acidic residues" evidence="1">
    <location>
        <begin position="60"/>
        <end position="76"/>
    </location>
</feature>
<dbReference type="Proteomes" id="UP000011761">
    <property type="component" value="Unassembled WGS sequence"/>
</dbReference>
<reference evidence="2 3" key="1">
    <citation type="journal article" date="2012" name="PLoS Pathog.">
        <title>Diverse lifestyles and strategies of plant pathogenesis encoded in the genomes of eighteen Dothideomycetes fungi.</title>
        <authorList>
            <person name="Ohm R.A."/>
            <person name="Feau N."/>
            <person name="Henrissat B."/>
            <person name="Schoch C.L."/>
            <person name="Horwitz B.A."/>
            <person name="Barry K.W."/>
            <person name="Condon B.J."/>
            <person name="Copeland A.C."/>
            <person name="Dhillon B."/>
            <person name="Glaser F."/>
            <person name="Hesse C.N."/>
            <person name="Kosti I."/>
            <person name="LaButti K."/>
            <person name="Lindquist E.A."/>
            <person name="Lucas S."/>
            <person name="Salamov A.A."/>
            <person name="Bradshaw R.E."/>
            <person name="Ciuffetti L."/>
            <person name="Hamelin R.C."/>
            <person name="Kema G.H.J."/>
            <person name="Lawrence C."/>
            <person name="Scott J.A."/>
            <person name="Spatafora J.W."/>
            <person name="Turgeon B.G."/>
            <person name="de Wit P.J.G.M."/>
            <person name="Zhong S."/>
            <person name="Goodwin S.B."/>
            <person name="Grigoriev I.V."/>
        </authorList>
    </citation>
    <scope>NUCLEOTIDE SEQUENCE [LARGE SCALE GENOMIC DNA]</scope>
    <source>
        <strain evidence="2 3">UAMH 10762</strain>
    </source>
</reference>
<name>M2LMA2_BAUPA</name>
<evidence type="ECO:0000256" key="1">
    <source>
        <dbReference type="SAM" id="MobiDB-lite"/>
    </source>
</evidence>
<gene>
    <name evidence="2" type="ORF">BAUCODRAFT_35426</name>
</gene>
<dbReference type="EMBL" id="KB445557">
    <property type="protein sequence ID" value="EMC95442.1"/>
    <property type="molecule type" value="Genomic_DNA"/>
</dbReference>
<protein>
    <submittedName>
        <fullName evidence="2">Uncharacterized protein</fullName>
    </submittedName>
</protein>
<dbReference type="HOGENOM" id="CLU_2557934_0_0_1"/>
<evidence type="ECO:0000313" key="3">
    <source>
        <dbReference type="Proteomes" id="UP000011761"/>
    </source>
</evidence>
<sequence length="82" mass="9461">MNGACAPQRIHSSLKWPLHASVHESRRIHESLCRSCVSLARPHVRVRRGFSKLLMSDHTGEHSSFRAAKLQKDRLKSRAHRR</sequence>
<dbReference type="AlphaFoldDB" id="M2LMA2"/>
<keyword evidence="3" id="KW-1185">Reference proteome</keyword>
<accession>M2LMA2</accession>
<evidence type="ECO:0000313" key="2">
    <source>
        <dbReference type="EMBL" id="EMC95442.1"/>
    </source>
</evidence>
<feature type="region of interest" description="Disordered" evidence="1">
    <location>
        <begin position="60"/>
        <end position="82"/>
    </location>
</feature>
<dbReference type="GeneID" id="19112691"/>